<feature type="binding site" evidence="12">
    <location>
        <position position="476"/>
    </location>
    <ligand>
        <name>Zn(2+)</name>
        <dbReference type="ChEBI" id="CHEBI:29105"/>
        <label>1</label>
    </ligand>
</feature>
<dbReference type="Pfam" id="PF18319">
    <property type="entry name" value="Zn_ribbon_PriA"/>
    <property type="match status" value="1"/>
</dbReference>
<organism evidence="14 15">
    <name type="scientific">Desulfotomaculum copahuensis</name>
    <dbReference type="NCBI Taxonomy" id="1838280"/>
    <lineage>
        <taxon>Bacteria</taxon>
        <taxon>Bacillati</taxon>
        <taxon>Bacillota</taxon>
        <taxon>Clostridia</taxon>
        <taxon>Eubacteriales</taxon>
        <taxon>Desulfotomaculaceae</taxon>
        <taxon>Desulfotomaculum</taxon>
    </lineage>
</organism>
<keyword evidence="6 12" id="KW-0347">Helicase</keyword>
<dbReference type="GO" id="GO:0016887">
    <property type="term" value="F:ATP hydrolysis activity"/>
    <property type="evidence" value="ECO:0007669"/>
    <property type="project" value="RHEA"/>
</dbReference>
<evidence type="ECO:0000256" key="6">
    <source>
        <dbReference type="ARBA" id="ARBA00022806"/>
    </source>
</evidence>
<feature type="binding site" evidence="12">
    <location>
        <position position="446"/>
    </location>
    <ligand>
        <name>Zn(2+)</name>
        <dbReference type="ChEBI" id="CHEBI:29105"/>
        <label>2</label>
    </ligand>
</feature>
<evidence type="ECO:0000256" key="10">
    <source>
        <dbReference type="ARBA" id="ARBA00023235"/>
    </source>
</evidence>
<dbReference type="InterPro" id="IPR027417">
    <property type="entry name" value="P-loop_NTPase"/>
</dbReference>
<dbReference type="InterPro" id="IPR040498">
    <property type="entry name" value="PriA_CRR"/>
</dbReference>
<evidence type="ECO:0000256" key="7">
    <source>
        <dbReference type="ARBA" id="ARBA00022833"/>
    </source>
</evidence>
<keyword evidence="4 12" id="KW-0547">Nucleotide-binding</keyword>
<dbReference type="Pfam" id="PF18074">
    <property type="entry name" value="PriA_C"/>
    <property type="match status" value="1"/>
</dbReference>
<accession>A0A1B7LEA7</accession>
<dbReference type="EC" id="5.6.2.4" evidence="12"/>
<keyword evidence="7 12" id="KW-0862">Zinc</keyword>
<dbReference type="STRING" id="1838280.A6M21_11160"/>
<keyword evidence="3 12" id="KW-0479">Metal-binding</keyword>
<feature type="binding site" evidence="12">
    <location>
        <position position="440"/>
    </location>
    <ligand>
        <name>Zn(2+)</name>
        <dbReference type="ChEBI" id="CHEBI:29105"/>
        <label>1</label>
    </ligand>
</feature>
<dbReference type="CDD" id="cd17929">
    <property type="entry name" value="DEXHc_priA"/>
    <property type="match status" value="1"/>
</dbReference>
<dbReference type="InterPro" id="IPR041236">
    <property type="entry name" value="PriA_C"/>
</dbReference>
<dbReference type="GO" id="GO:0006302">
    <property type="term" value="P:double-strand break repair"/>
    <property type="evidence" value="ECO:0007669"/>
    <property type="project" value="InterPro"/>
</dbReference>
<dbReference type="PANTHER" id="PTHR30580:SF0">
    <property type="entry name" value="PRIMOSOMAL PROTEIN N"/>
    <property type="match status" value="1"/>
</dbReference>
<comment type="catalytic activity">
    <reaction evidence="11 12">
        <text>ATP + H2O = ADP + phosphate + H(+)</text>
        <dbReference type="Rhea" id="RHEA:13065"/>
        <dbReference type="ChEBI" id="CHEBI:15377"/>
        <dbReference type="ChEBI" id="CHEBI:15378"/>
        <dbReference type="ChEBI" id="CHEBI:30616"/>
        <dbReference type="ChEBI" id="CHEBI:43474"/>
        <dbReference type="ChEBI" id="CHEBI:456216"/>
        <dbReference type="EC" id="5.6.2.4"/>
    </reaction>
</comment>
<dbReference type="SUPFAM" id="SSF52540">
    <property type="entry name" value="P-loop containing nucleoside triphosphate hydrolases"/>
    <property type="match status" value="1"/>
</dbReference>
<comment type="similarity">
    <text evidence="12">Belongs to the helicase family. PriA subfamily.</text>
</comment>
<evidence type="ECO:0000256" key="2">
    <source>
        <dbReference type="ARBA" id="ARBA00022705"/>
    </source>
</evidence>
<sequence>MFAEVLVNLALRRVDKIFHYRVPAGLQGQVETGSRVLVPFGRRKLEGYVVGFGVPPQESGIKEVAALLDKGPLFTPGQLALARWVAAYYLCPLVSALQAMIWPLLQTAGPRRVRGLWPAAGVSGAPQTPKQNAVWQLAQNSPGLTRMELARRAGVSPGLVNSLVARGWLQVEEQMVRRDPVAGTPLRPSPPPVLNVPQAEAVREIAAALDREKEQVFLLHGITGSGKTEVYLRGIAAALERGRQAVALVPEIALTPQMVDVFRGRFGGRVAVLHSGLAAGERYDEYQRIQNGTAPVVLGARSAVFAPLDRPGLVIVDEEHESSYKQEETPRYHARAVALRLARQYGAVAVLGSATPALESYCRTLSGGPYRLLNLPYRIARRPLPPVRVVDLRREYRAGRRGIFSGALQEALAERLSRKEQAILFLNRRGYATFIVCRECGLVLKCPHCDISLTYHANGRLRCHYCNYSVLAPSRCPACTGRQMGFYGTGTQKVEQEVRRLFPAARVLRLDKDTTGRRGSHREILDAFGRGEADILIGTQMVAKGLDMPGVTLVGVVNADTTLHMPDFRASERTFQLLTQVAGRAGRGDRGGEVLVQTYSPAHYAVDAARRHDYGGFFSQEMSIRRALGYPPFSHLCRVLFTGASEEEVEKAAAALAGFAAGGAVQVMGPAPAPLVRVKDRFRWQLVLRADAPQKLREAVTAGLAGYERQLRTVAVAVDLDPQNMM</sequence>
<keyword evidence="9 12" id="KW-0238">DNA-binding</keyword>
<dbReference type="Gene3D" id="3.40.50.300">
    <property type="entry name" value="P-loop containing nucleotide triphosphate hydrolases"/>
    <property type="match status" value="2"/>
</dbReference>
<dbReference type="Pfam" id="PF00271">
    <property type="entry name" value="Helicase_C"/>
    <property type="match status" value="1"/>
</dbReference>
<evidence type="ECO:0000256" key="12">
    <source>
        <dbReference type="HAMAP-Rule" id="MF_00983"/>
    </source>
</evidence>
<evidence type="ECO:0000256" key="3">
    <source>
        <dbReference type="ARBA" id="ARBA00022723"/>
    </source>
</evidence>
<dbReference type="PROSITE" id="PS51192">
    <property type="entry name" value="HELICASE_ATP_BIND_1"/>
    <property type="match status" value="1"/>
</dbReference>
<dbReference type="SMART" id="SM00490">
    <property type="entry name" value="HELICc"/>
    <property type="match status" value="1"/>
</dbReference>
<dbReference type="SMART" id="SM00487">
    <property type="entry name" value="DEXDc"/>
    <property type="match status" value="1"/>
</dbReference>
<feature type="binding site" evidence="12">
    <location>
        <position position="479"/>
    </location>
    <ligand>
        <name>Zn(2+)</name>
        <dbReference type="ChEBI" id="CHEBI:29105"/>
        <label>1</label>
    </ligand>
</feature>
<gene>
    <name evidence="12" type="primary">priA</name>
    <name evidence="14" type="ORF">A6M21_11160</name>
</gene>
<evidence type="ECO:0000256" key="4">
    <source>
        <dbReference type="ARBA" id="ARBA00022741"/>
    </source>
</evidence>
<feature type="binding site" evidence="12">
    <location>
        <position position="437"/>
    </location>
    <ligand>
        <name>Zn(2+)</name>
        <dbReference type="ChEBI" id="CHEBI:29105"/>
        <label>1</label>
    </ligand>
</feature>
<dbReference type="FunFam" id="3.40.50.300:FF:000489">
    <property type="entry name" value="Primosome assembly protein PriA"/>
    <property type="match status" value="1"/>
</dbReference>
<comment type="caution">
    <text evidence="14">The sequence shown here is derived from an EMBL/GenBank/DDBJ whole genome shotgun (WGS) entry which is preliminary data.</text>
</comment>
<dbReference type="InterPro" id="IPR011545">
    <property type="entry name" value="DEAD/DEAH_box_helicase_dom"/>
</dbReference>
<comment type="subunit">
    <text evidence="12">Component of the replication restart primosome.</text>
</comment>
<proteinExistence type="inferred from homology"/>
<comment type="catalytic activity">
    <reaction evidence="12">
        <text>Couples ATP hydrolysis with the unwinding of duplex DNA by translocating in the 3'-5' direction.</text>
        <dbReference type="EC" id="5.6.2.4"/>
    </reaction>
</comment>
<feature type="binding site" evidence="12">
    <location>
        <position position="466"/>
    </location>
    <ligand>
        <name>Zn(2+)</name>
        <dbReference type="ChEBI" id="CHEBI:29105"/>
        <label>2</label>
    </ligand>
</feature>
<dbReference type="InterPro" id="IPR042115">
    <property type="entry name" value="PriA_3primeBD_sf"/>
</dbReference>
<keyword evidence="10 12" id="KW-0413">Isomerase</keyword>
<name>A0A1B7LEA7_9FIRM</name>
<dbReference type="GO" id="GO:0008270">
    <property type="term" value="F:zinc ion binding"/>
    <property type="evidence" value="ECO:0007669"/>
    <property type="project" value="UniProtKB-UniRule"/>
</dbReference>
<dbReference type="GO" id="GO:0043138">
    <property type="term" value="F:3'-5' DNA helicase activity"/>
    <property type="evidence" value="ECO:0007669"/>
    <property type="project" value="UniProtKB-EC"/>
</dbReference>
<comment type="function">
    <text evidence="12">Initiates the restart of stalled replication forks, which reloads the replicative helicase on sites other than the origin of replication. Recognizes and binds to abandoned replication forks and remodels them to uncover a helicase loading site. Promotes assembly of the primosome at these replication forks.</text>
</comment>
<dbReference type="GO" id="GO:0005524">
    <property type="term" value="F:ATP binding"/>
    <property type="evidence" value="ECO:0007669"/>
    <property type="project" value="UniProtKB-UniRule"/>
</dbReference>
<evidence type="ECO:0000256" key="8">
    <source>
        <dbReference type="ARBA" id="ARBA00022840"/>
    </source>
</evidence>
<evidence type="ECO:0000313" key="15">
    <source>
        <dbReference type="Proteomes" id="UP000078532"/>
    </source>
</evidence>
<dbReference type="InterPro" id="IPR014001">
    <property type="entry name" value="Helicase_ATP-bd"/>
</dbReference>
<keyword evidence="5 12" id="KW-0378">Hydrolase</keyword>
<dbReference type="OrthoDB" id="9759544at2"/>
<keyword evidence="15" id="KW-1185">Reference proteome</keyword>
<dbReference type="NCBIfam" id="TIGR00595">
    <property type="entry name" value="priA"/>
    <property type="match status" value="1"/>
</dbReference>
<evidence type="ECO:0000313" key="14">
    <source>
        <dbReference type="EMBL" id="OAT81420.1"/>
    </source>
</evidence>
<evidence type="ECO:0000256" key="5">
    <source>
        <dbReference type="ARBA" id="ARBA00022801"/>
    </source>
</evidence>
<evidence type="ECO:0000259" key="13">
    <source>
        <dbReference type="PROSITE" id="PS51192"/>
    </source>
</evidence>
<dbReference type="GO" id="GO:0006270">
    <property type="term" value="P:DNA replication initiation"/>
    <property type="evidence" value="ECO:0007669"/>
    <property type="project" value="TreeGrafter"/>
</dbReference>
<dbReference type="EMBL" id="LYVF01000164">
    <property type="protein sequence ID" value="OAT81420.1"/>
    <property type="molecule type" value="Genomic_DNA"/>
</dbReference>
<keyword evidence="8 12" id="KW-0067">ATP-binding</keyword>
<dbReference type="InterPro" id="IPR005259">
    <property type="entry name" value="PriA"/>
</dbReference>
<dbReference type="Pfam" id="PF17764">
    <property type="entry name" value="PriA_3primeBD"/>
    <property type="match status" value="1"/>
</dbReference>
<evidence type="ECO:0000256" key="9">
    <source>
        <dbReference type="ARBA" id="ARBA00023125"/>
    </source>
</evidence>
<evidence type="ECO:0000256" key="1">
    <source>
        <dbReference type="ARBA" id="ARBA00022515"/>
    </source>
</evidence>
<dbReference type="Proteomes" id="UP000078532">
    <property type="component" value="Unassembled WGS sequence"/>
</dbReference>
<dbReference type="Pfam" id="PF00270">
    <property type="entry name" value="DEAD"/>
    <property type="match status" value="1"/>
</dbReference>
<dbReference type="GO" id="GO:0006310">
    <property type="term" value="P:DNA recombination"/>
    <property type="evidence" value="ECO:0007669"/>
    <property type="project" value="InterPro"/>
</dbReference>
<keyword evidence="2 12" id="KW-0235">DNA replication</keyword>
<dbReference type="Gene3D" id="3.40.1440.60">
    <property type="entry name" value="PriA, 3(prime) DNA-binding domain"/>
    <property type="match status" value="1"/>
</dbReference>
<feature type="binding site" evidence="12">
    <location>
        <position position="463"/>
    </location>
    <ligand>
        <name>Zn(2+)</name>
        <dbReference type="ChEBI" id="CHEBI:29105"/>
        <label>2</label>
    </ligand>
</feature>
<dbReference type="CDD" id="cd18804">
    <property type="entry name" value="SF2_C_priA"/>
    <property type="match status" value="1"/>
</dbReference>
<evidence type="ECO:0000256" key="11">
    <source>
        <dbReference type="ARBA" id="ARBA00048988"/>
    </source>
</evidence>
<dbReference type="AlphaFoldDB" id="A0A1B7LEA7"/>
<feature type="domain" description="Helicase ATP-binding" evidence="13">
    <location>
        <begin position="208"/>
        <end position="374"/>
    </location>
</feature>
<reference evidence="14 15" key="1">
    <citation type="submission" date="2016-04" db="EMBL/GenBank/DDBJ databases">
        <authorList>
            <person name="Evans L.H."/>
            <person name="Alamgir A."/>
            <person name="Owens N."/>
            <person name="Weber N.D."/>
            <person name="Virtaneva K."/>
            <person name="Barbian K."/>
            <person name="Babar A."/>
            <person name="Rosenke K."/>
        </authorList>
    </citation>
    <scope>NUCLEOTIDE SEQUENCE [LARGE SCALE GENOMIC DNA]</scope>
    <source>
        <strain evidence="14 15">LMa1</strain>
    </source>
</reference>
<dbReference type="RefSeq" id="WP_066668618.1">
    <property type="nucleotide sequence ID" value="NZ_LYVF01000164.1"/>
</dbReference>
<dbReference type="InterPro" id="IPR041222">
    <property type="entry name" value="PriA_3primeBD"/>
</dbReference>
<protein>
    <recommendedName>
        <fullName evidence="12">Replication restart protein PriA</fullName>
    </recommendedName>
    <alternativeName>
        <fullName evidence="12">ATP-dependent DNA helicase PriA</fullName>
        <ecNumber evidence="12">5.6.2.4</ecNumber>
    </alternativeName>
    <alternativeName>
        <fullName evidence="12">DNA 3'-5' helicase PriA</fullName>
    </alternativeName>
</protein>
<comment type="cofactor">
    <cofactor evidence="12">
        <name>Zn(2+)</name>
        <dbReference type="ChEBI" id="CHEBI:29105"/>
    </cofactor>
    <text evidence="12">Binds 2 zinc ions per subunit.</text>
</comment>
<feature type="binding site" evidence="12">
    <location>
        <position position="449"/>
    </location>
    <ligand>
        <name>Zn(2+)</name>
        <dbReference type="ChEBI" id="CHEBI:29105"/>
        <label>2</label>
    </ligand>
</feature>
<dbReference type="GO" id="GO:0003677">
    <property type="term" value="F:DNA binding"/>
    <property type="evidence" value="ECO:0007669"/>
    <property type="project" value="UniProtKB-UniRule"/>
</dbReference>
<dbReference type="HAMAP" id="MF_00983">
    <property type="entry name" value="PriA"/>
    <property type="match status" value="1"/>
</dbReference>
<dbReference type="GO" id="GO:1990077">
    <property type="term" value="C:primosome complex"/>
    <property type="evidence" value="ECO:0007669"/>
    <property type="project" value="UniProtKB-UniRule"/>
</dbReference>
<dbReference type="GO" id="GO:0006269">
    <property type="term" value="P:DNA replication, synthesis of primer"/>
    <property type="evidence" value="ECO:0007669"/>
    <property type="project" value="UniProtKB-KW"/>
</dbReference>
<dbReference type="PANTHER" id="PTHR30580">
    <property type="entry name" value="PRIMOSOMAL PROTEIN N"/>
    <property type="match status" value="1"/>
</dbReference>
<dbReference type="InterPro" id="IPR001650">
    <property type="entry name" value="Helicase_C-like"/>
</dbReference>
<dbReference type="FunFam" id="3.40.1440.60:FF:000001">
    <property type="entry name" value="Primosomal protein N"/>
    <property type="match status" value="1"/>
</dbReference>
<keyword evidence="1 12" id="KW-0639">Primosome</keyword>